<feature type="transmembrane region" description="Helical" evidence="1">
    <location>
        <begin position="53"/>
        <end position="72"/>
    </location>
</feature>
<dbReference type="Proteomes" id="UP000193622">
    <property type="component" value="Unassembled WGS sequence"/>
</dbReference>
<dbReference type="AlphaFoldDB" id="A0A1X1WLC0"/>
<evidence type="ECO:0000313" key="3">
    <source>
        <dbReference type="EMBL" id="ORV87411.1"/>
    </source>
</evidence>
<dbReference type="RefSeq" id="WP_024446368.1">
    <property type="nucleotide sequence ID" value="NZ_JAPQYE010000014.1"/>
</dbReference>
<reference evidence="3 4" key="1">
    <citation type="submission" date="2016-01" db="EMBL/GenBank/DDBJ databases">
        <title>The new phylogeny of the genus Mycobacterium.</title>
        <authorList>
            <person name="Tarcisio F."/>
            <person name="Conor M."/>
            <person name="Antonella G."/>
            <person name="Elisabetta G."/>
            <person name="Giulia F.S."/>
            <person name="Sara T."/>
            <person name="Anna F."/>
            <person name="Clotilde B."/>
            <person name="Roberto B."/>
            <person name="Veronica D.S."/>
            <person name="Fabio R."/>
            <person name="Monica P."/>
            <person name="Olivier J."/>
            <person name="Enrico T."/>
            <person name="Nicola S."/>
        </authorList>
    </citation>
    <scope>NUCLEOTIDE SEQUENCE [LARGE SCALE GENOMIC DNA]</scope>
    <source>
        <strain evidence="3 4">DSM 45541</strain>
    </source>
</reference>
<dbReference type="EMBL" id="JAPQYE010000014">
    <property type="protein sequence ID" value="MCZ0731078.1"/>
    <property type="molecule type" value="Genomic_DNA"/>
</dbReference>
<evidence type="ECO:0000256" key="1">
    <source>
        <dbReference type="SAM" id="Phobius"/>
    </source>
</evidence>
<sequence length="76" mass="7567">MTTAEHLNDAVSRPASTVSIAGVAWPLYKVVALLVGLVVFVVVGLATGSAGPAVLSGAGLAAVTWLTVGFFTSPRG</sequence>
<reference evidence="2" key="2">
    <citation type="submission" date="2022-12" db="EMBL/GenBank/DDBJ databases">
        <title>Whole genome sequence of Mycolicibacterium iranicum strain SBH312.</title>
        <authorList>
            <person name="Jani J."/>
            <person name="Arifin Mustapha Z."/>
            <person name="Ahmed K."/>
            <person name="Kai Ling C."/>
        </authorList>
    </citation>
    <scope>NUCLEOTIDE SEQUENCE</scope>
    <source>
        <strain evidence="2">SBH312</strain>
    </source>
</reference>
<name>A0A1X1WLC0_MYCIR</name>
<comment type="caution">
    <text evidence="3">The sequence shown here is derived from an EMBL/GenBank/DDBJ whole genome shotgun (WGS) entry which is preliminary data.</text>
</comment>
<gene>
    <name evidence="3" type="ORF">AWC12_17460</name>
    <name evidence="2" type="ORF">OY187_23775</name>
</gene>
<keyword evidence="1" id="KW-0812">Transmembrane</keyword>
<proteinExistence type="predicted"/>
<organism evidence="3 4">
    <name type="scientific">Mycolicibacterium iranicum</name>
    <name type="common">Mycobacterium iranicum</name>
    <dbReference type="NCBI Taxonomy" id="912594"/>
    <lineage>
        <taxon>Bacteria</taxon>
        <taxon>Bacillati</taxon>
        <taxon>Actinomycetota</taxon>
        <taxon>Actinomycetes</taxon>
        <taxon>Mycobacteriales</taxon>
        <taxon>Mycobacteriaceae</taxon>
        <taxon>Mycolicibacterium</taxon>
    </lineage>
</organism>
<evidence type="ECO:0000313" key="5">
    <source>
        <dbReference type="Proteomes" id="UP001084650"/>
    </source>
</evidence>
<evidence type="ECO:0000313" key="2">
    <source>
        <dbReference type="EMBL" id="MCZ0731078.1"/>
    </source>
</evidence>
<keyword evidence="1" id="KW-1133">Transmembrane helix</keyword>
<feature type="transmembrane region" description="Helical" evidence="1">
    <location>
        <begin position="27"/>
        <end position="46"/>
    </location>
</feature>
<protein>
    <submittedName>
        <fullName evidence="3">Uncharacterized protein</fullName>
    </submittedName>
</protein>
<evidence type="ECO:0000313" key="4">
    <source>
        <dbReference type="Proteomes" id="UP000193622"/>
    </source>
</evidence>
<dbReference type="EMBL" id="LQPC01000031">
    <property type="protein sequence ID" value="ORV87411.1"/>
    <property type="molecule type" value="Genomic_DNA"/>
</dbReference>
<keyword evidence="1" id="KW-0472">Membrane</keyword>
<dbReference type="Proteomes" id="UP001084650">
    <property type="component" value="Unassembled WGS sequence"/>
</dbReference>
<accession>A0A1X1WLC0</accession>
<keyword evidence="5" id="KW-1185">Reference proteome</keyword>